<keyword evidence="2" id="KW-1185">Reference proteome</keyword>
<reference evidence="1" key="1">
    <citation type="submission" date="2020-03" db="EMBL/GenBank/DDBJ databases">
        <title>Draft sequencing of Paenibacilllus sp. S3N08.</title>
        <authorList>
            <person name="Kim D.-U."/>
        </authorList>
    </citation>
    <scope>NUCLEOTIDE SEQUENCE</scope>
    <source>
        <strain evidence="1">S3N08</strain>
    </source>
</reference>
<protein>
    <recommendedName>
        <fullName evidence="3">Restriction endonuclease</fullName>
    </recommendedName>
</protein>
<comment type="caution">
    <text evidence="1">The sequence shown here is derived from an EMBL/GenBank/DDBJ whole genome shotgun (WGS) entry which is preliminary data.</text>
</comment>
<gene>
    <name evidence="1" type="ORF">G9U52_25885</name>
</gene>
<organism evidence="1 2">
    <name type="scientific">Paenibacillus agricola</name>
    <dbReference type="NCBI Taxonomy" id="2716264"/>
    <lineage>
        <taxon>Bacteria</taxon>
        <taxon>Bacillati</taxon>
        <taxon>Bacillota</taxon>
        <taxon>Bacilli</taxon>
        <taxon>Bacillales</taxon>
        <taxon>Paenibacillaceae</taxon>
        <taxon>Paenibacillus</taxon>
    </lineage>
</organism>
<evidence type="ECO:0008006" key="3">
    <source>
        <dbReference type="Google" id="ProtNLM"/>
    </source>
</evidence>
<dbReference type="Proteomes" id="UP001165962">
    <property type="component" value="Unassembled WGS sequence"/>
</dbReference>
<sequence>MSTMVNPQARLIREKIKALHGIEFEYVANFILTLVEHRYHGTRFTKDDGVDGIKIQGIKNRTLYSSHAPANSTDWKAIKIKSIVDAKDAIQFANGNNKEIKEWCILLNRDLAGNEVEFFHQLCAELGIKKLRLVTLYEWEKMIFTHNIELVVSRFLGISQYRIPISELQPHVAARELLSFLSELRFSNESERLEQLNLKEKEIIELAFTSPDFDKYTNLSLSQLIMIHTRINENYTFAYKYTSDGSFITLPKDGSESEGPYVSKDNTDNFTIKVQNLRIIYRLIQSLKRDVKNYSIHKALKCMFDVRQSRGRYIRDDKGLIPINRIIGGIFEGFSQSADVEQKLRDENIH</sequence>
<accession>A0ABX0JG82</accession>
<evidence type="ECO:0000313" key="2">
    <source>
        <dbReference type="Proteomes" id="UP001165962"/>
    </source>
</evidence>
<name>A0ABX0JG82_9BACL</name>
<dbReference type="EMBL" id="JAAOIW010000011">
    <property type="protein sequence ID" value="NHN33249.1"/>
    <property type="molecule type" value="Genomic_DNA"/>
</dbReference>
<dbReference type="RefSeq" id="WP_166153554.1">
    <property type="nucleotide sequence ID" value="NZ_JAAOIW010000011.1"/>
</dbReference>
<evidence type="ECO:0000313" key="1">
    <source>
        <dbReference type="EMBL" id="NHN33249.1"/>
    </source>
</evidence>
<proteinExistence type="predicted"/>